<organism evidence="1 2">
    <name type="scientific">Digitaria exilis</name>
    <dbReference type="NCBI Taxonomy" id="1010633"/>
    <lineage>
        <taxon>Eukaryota</taxon>
        <taxon>Viridiplantae</taxon>
        <taxon>Streptophyta</taxon>
        <taxon>Embryophyta</taxon>
        <taxon>Tracheophyta</taxon>
        <taxon>Spermatophyta</taxon>
        <taxon>Magnoliopsida</taxon>
        <taxon>Liliopsida</taxon>
        <taxon>Poales</taxon>
        <taxon>Poaceae</taxon>
        <taxon>PACMAD clade</taxon>
        <taxon>Panicoideae</taxon>
        <taxon>Panicodae</taxon>
        <taxon>Paniceae</taxon>
        <taxon>Anthephorinae</taxon>
        <taxon>Digitaria</taxon>
    </lineage>
</organism>
<accession>A0A835FFY6</accession>
<comment type="caution">
    <text evidence="1">The sequence shown here is derived from an EMBL/GenBank/DDBJ whole genome shotgun (WGS) entry which is preliminary data.</text>
</comment>
<dbReference type="OrthoDB" id="664127at2759"/>
<dbReference type="GO" id="GO:0048564">
    <property type="term" value="P:photosystem I assembly"/>
    <property type="evidence" value="ECO:0007669"/>
    <property type="project" value="InterPro"/>
</dbReference>
<dbReference type="GO" id="GO:0080183">
    <property type="term" value="P:response to photooxidative stress"/>
    <property type="evidence" value="ECO:0007669"/>
    <property type="project" value="InterPro"/>
</dbReference>
<evidence type="ECO:0000313" key="2">
    <source>
        <dbReference type="Proteomes" id="UP000636709"/>
    </source>
</evidence>
<dbReference type="Proteomes" id="UP000636709">
    <property type="component" value="Unassembled WGS sequence"/>
</dbReference>
<evidence type="ECO:0000313" key="1">
    <source>
        <dbReference type="EMBL" id="KAF8751349.1"/>
    </source>
</evidence>
<protein>
    <submittedName>
        <fullName evidence="1">Uncharacterized protein</fullName>
    </submittedName>
</protein>
<dbReference type="EMBL" id="JACEFO010000970">
    <property type="protein sequence ID" value="KAF8751349.1"/>
    <property type="molecule type" value="Genomic_DNA"/>
</dbReference>
<dbReference type="AlphaFoldDB" id="A0A835FFY6"/>
<keyword evidence="2" id="KW-1185">Reference proteome</keyword>
<dbReference type="GO" id="GO:0009535">
    <property type="term" value="C:chloroplast thylakoid membrane"/>
    <property type="evidence" value="ECO:0007669"/>
    <property type="project" value="InterPro"/>
</dbReference>
<proteinExistence type="predicted"/>
<dbReference type="PANTHER" id="PTHR33672">
    <property type="entry name" value="YCF3-INTERACTING PROTEIN 1, CHLOROPLASTIC"/>
    <property type="match status" value="1"/>
</dbReference>
<dbReference type="PANTHER" id="PTHR33672:SF16">
    <property type="entry name" value="OS01G0798750 PROTEIN"/>
    <property type="match status" value="1"/>
</dbReference>
<reference evidence="1" key="1">
    <citation type="submission" date="2020-07" db="EMBL/GenBank/DDBJ databases">
        <title>Genome sequence and genetic diversity analysis of an under-domesticated orphan crop, white fonio (Digitaria exilis).</title>
        <authorList>
            <person name="Bennetzen J.L."/>
            <person name="Chen S."/>
            <person name="Ma X."/>
            <person name="Wang X."/>
            <person name="Yssel A.E.J."/>
            <person name="Chaluvadi S.R."/>
            <person name="Johnson M."/>
            <person name="Gangashetty P."/>
            <person name="Hamidou F."/>
            <person name="Sanogo M.D."/>
            <person name="Zwaenepoel A."/>
            <person name="Wallace J."/>
            <person name="Van De Peer Y."/>
            <person name="Van Deynze A."/>
        </authorList>
    </citation>
    <scope>NUCLEOTIDE SEQUENCE</scope>
    <source>
        <tissue evidence="1">Leaves</tissue>
    </source>
</reference>
<dbReference type="InterPro" id="IPR040340">
    <property type="entry name" value="CEST/Y3IP1"/>
</dbReference>
<sequence>MSGTPPDADSQGFTCSALLMCLYLPGLSKKKPEVEAAAATSDAVMETTAMAPTSVANEPAEQGEAPAGYAPSRAASLEKSECASVYSGKNIVFDFVEEAEGYHQVELGRDLHGGYCPSPCFDLPVELIRAGERFGVVAGDDSHDAPVTAAFVFADDDGHRGALQKMASCLAPGGEGDLRSPHLVRFLSAASGRSSSVARPPVMVMPSRAAPQGKVVDGDCELGDGACV</sequence>
<name>A0A835FFY6_9POAL</name>
<gene>
    <name evidence="1" type="ORF">HU200_012232</name>
</gene>